<dbReference type="Gene3D" id="3.40.50.720">
    <property type="entry name" value="NAD(P)-binding Rossmann-like Domain"/>
    <property type="match status" value="1"/>
</dbReference>
<reference evidence="8 9" key="1">
    <citation type="submission" date="2023-12" db="EMBL/GenBank/DDBJ databases">
        <title>Amycolatopsis sp. V23-08.</title>
        <authorList>
            <person name="Somphong A."/>
        </authorList>
    </citation>
    <scope>NUCLEOTIDE SEQUENCE [LARGE SCALE GENOMIC DNA]</scope>
    <source>
        <strain evidence="8 9">V23-08</strain>
    </source>
</reference>
<comment type="similarity">
    <text evidence="2">Belongs to the zinc-containing alcohol dehydrogenase family.</text>
</comment>
<comment type="caution">
    <text evidence="8">The sequence shown here is derived from an EMBL/GenBank/DDBJ whole genome shotgun (WGS) entry which is preliminary data.</text>
</comment>
<evidence type="ECO:0000256" key="1">
    <source>
        <dbReference type="ARBA" id="ARBA00001947"/>
    </source>
</evidence>
<dbReference type="RefSeq" id="WP_323326299.1">
    <property type="nucleotide sequence ID" value="NZ_JAYFSI010000002.1"/>
</dbReference>
<dbReference type="SUPFAM" id="SSF50129">
    <property type="entry name" value="GroES-like"/>
    <property type="match status" value="1"/>
</dbReference>
<organism evidence="8 9">
    <name type="scientific">Amycolatopsis heterodermiae</name>
    <dbReference type="NCBI Taxonomy" id="3110235"/>
    <lineage>
        <taxon>Bacteria</taxon>
        <taxon>Bacillati</taxon>
        <taxon>Actinomycetota</taxon>
        <taxon>Actinomycetes</taxon>
        <taxon>Pseudonocardiales</taxon>
        <taxon>Pseudonocardiaceae</taxon>
        <taxon>Amycolatopsis</taxon>
    </lineage>
</organism>
<dbReference type="PANTHER" id="PTHR43161:SF9">
    <property type="entry name" value="SORBITOL DEHYDROGENASE"/>
    <property type="match status" value="1"/>
</dbReference>
<evidence type="ECO:0000259" key="7">
    <source>
        <dbReference type="Pfam" id="PF08240"/>
    </source>
</evidence>
<keyword evidence="3" id="KW-0479">Metal-binding</keyword>
<name>A0ABU5R4Q9_9PSEU</name>
<dbReference type="InterPro" id="IPR036291">
    <property type="entry name" value="NAD(P)-bd_dom_sf"/>
</dbReference>
<feature type="domain" description="Alcohol dehydrogenase-like N-terminal" evidence="7">
    <location>
        <begin position="2"/>
        <end position="113"/>
    </location>
</feature>
<dbReference type="InterPro" id="IPR013154">
    <property type="entry name" value="ADH-like_N"/>
</dbReference>
<dbReference type="InterPro" id="IPR011032">
    <property type="entry name" value="GroES-like_sf"/>
</dbReference>
<evidence type="ECO:0000259" key="6">
    <source>
        <dbReference type="Pfam" id="PF00107"/>
    </source>
</evidence>
<feature type="domain" description="Alcohol dehydrogenase-like C-terminal" evidence="6">
    <location>
        <begin position="156"/>
        <end position="262"/>
    </location>
</feature>
<accession>A0ABU5R4Q9</accession>
<keyword evidence="4" id="KW-0862">Zinc</keyword>
<evidence type="ECO:0000256" key="2">
    <source>
        <dbReference type="ARBA" id="ARBA00008072"/>
    </source>
</evidence>
<protein>
    <submittedName>
        <fullName evidence="8">Alcohol dehydrogenase catalytic domain-containing protein</fullName>
    </submittedName>
</protein>
<dbReference type="Gene3D" id="3.90.180.10">
    <property type="entry name" value="Medium-chain alcohol dehydrogenases, catalytic domain"/>
    <property type="match status" value="1"/>
</dbReference>
<evidence type="ECO:0000256" key="3">
    <source>
        <dbReference type="ARBA" id="ARBA00022723"/>
    </source>
</evidence>
<proteinExistence type="inferred from homology"/>
<dbReference type="SUPFAM" id="SSF51735">
    <property type="entry name" value="NAD(P)-binding Rossmann-fold domains"/>
    <property type="match status" value="1"/>
</dbReference>
<keyword evidence="9" id="KW-1185">Reference proteome</keyword>
<keyword evidence="5" id="KW-0560">Oxidoreductase</keyword>
<evidence type="ECO:0000313" key="8">
    <source>
        <dbReference type="EMBL" id="MEA5360291.1"/>
    </source>
</evidence>
<dbReference type="Pfam" id="PF00107">
    <property type="entry name" value="ADH_zinc_N"/>
    <property type="match status" value="1"/>
</dbReference>
<gene>
    <name evidence="8" type="ORF">VA596_12155</name>
</gene>
<dbReference type="EMBL" id="JAYFSI010000002">
    <property type="protein sequence ID" value="MEA5360291.1"/>
    <property type="molecule type" value="Genomic_DNA"/>
</dbReference>
<sequence length="315" mass="32330">MVDVAYGGICGSDVHYWQRGEVGESVLAEPMVLGHEVVGTVREAAADGSSPPPGTPVAVHPAQTCGKCPRCREGRDNLCPHLRYLGSAARRPHTHGGFADRLLVPGHRLVPIPAGLPLRTAALAEPASVARHALTRMTALTGGVHGRHVLVTGAGPIGLLVVALAHLEGAAEVTVTDLHPQPLEVARQVGATRTLPAGAPLPQVDVAFESSGAPAAVATALAALPPGGTLIQVGQLPGTGITGPWHLTVPRELTFAGSSRFAGGMTETLATIAAHPASFAPIVSAEYTVDEAEKALTTASHPDRSSKVLLRFNAP</sequence>
<evidence type="ECO:0000256" key="5">
    <source>
        <dbReference type="ARBA" id="ARBA00023002"/>
    </source>
</evidence>
<dbReference type="Proteomes" id="UP001304298">
    <property type="component" value="Unassembled WGS sequence"/>
</dbReference>
<dbReference type="PANTHER" id="PTHR43161">
    <property type="entry name" value="SORBITOL DEHYDROGENASE"/>
    <property type="match status" value="1"/>
</dbReference>
<comment type="cofactor">
    <cofactor evidence="1">
        <name>Zn(2+)</name>
        <dbReference type="ChEBI" id="CHEBI:29105"/>
    </cofactor>
</comment>
<evidence type="ECO:0000313" key="9">
    <source>
        <dbReference type="Proteomes" id="UP001304298"/>
    </source>
</evidence>
<dbReference type="InterPro" id="IPR013149">
    <property type="entry name" value="ADH-like_C"/>
</dbReference>
<evidence type="ECO:0000256" key="4">
    <source>
        <dbReference type="ARBA" id="ARBA00022833"/>
    </source>
</evidence>
<dbReference type="Pfam" id="PF08240">
    <property type="entry name" value="ADH_N"/>
    <property type="match status" value="1"/>
</dbReference>